<feature type="domain" description="EGF-like" evidence="4">
    <location>
        <begin position="508"/>
        <end position="547"/>
    </location>
</feature>
<dbReference type="Proteomes" id="UP000747542">
    <property type="component" value="Unassembled WGS sequence"/>
</dbReference>
<feature type="chain" id="PRO_5035229465" evidence="3">
    <location>
        <begin position="27"/>
        <end position="2157"/>
    </location>
</feature>
<accession>A0A8J5MKP1</accession>
<evidence type="ECO:0000259" key="4">
    <source>
        <dbReference type="PROSITE" id="PS50026"/>
    </source>
</evidence>
<feature type="domain" description="EGF-like" evidence="4">
    <location>
        <begin position="1993"/>
        <end position="2031"/>
    </location>
</feature>
<organism evidence="5 6">
    <name type="scientific">Homarus americanus</name>
    <name type="common">American lobster</name>
    <dbReference type="NCBI Taxonomy" id="6706"/>
    <lineage>
        <taxon>Eukaryota</taxon>
        <taxon>Metazoa</taxon>
        <taxon>Ecdysozoa</taxon>
        <taxon>Arthropoda</taxon>
        <taxon>Crustacea</taxon>
        <taxon>Multicrustacea</taxon>
        <taxon>Malacostraca</taxon>
        <taxon>Eumalacostraca</taxon>
        <taxon>Eucarida</taxon>
        <taxon>Decapoda</taxon>
        <taxon>Pleocyemata</taxon>
        <taxon>Astacidea</taxon>
        <taxon>Nephropoidea</taxon>
        <taxon>Nephropidae</taxon>
        <taxon>Homarus</taxon>
    </lineage>
</organism>
<feature type="domain" description="EGF-like" evidence="4">
    <location>
        <begin position="1742"/>
        <end position="1780"/>
    </location>
</feature>
<feature type="domain" description="EGF-like" evidence="4">
    <location>
        <begin position="1405"/>
        <end position="1444"/>
    </location>
</feature>
<feature type="domain" description="EGF-like" evidence="4">
    <location>
        <begin position="47"/>
        <end position="86"/>
    </location>
</feature>
<comment type="caution">
    <text evidence="2">Lacks conserved residue(s) required for the propagation of feature annotation.</text>
</comment>
<evidence type="ECO:0000256" key="2">
    <source>
        <dbReference type="PROSITE-ProRule" id="PRU00076"/>
    </source>
</evidence>
<protein>
    <submittedName>
        <fullName evidence="5">Neurogenic locus Notch protein-like 2</fullName>
    </submittedName>
</protein>
<evidence type="ECO:0000313" key="6">
    <source>
        <dbReference type="Proteomes" id="UP000747542"/>
    </source>
</evidence>
<feature type="domain" description="EGF-like" evidence="4">
    <location>
        <begin position="1804"/>
        <end position="1847"/>
    </location>
</feature>
<proteinExistence type="predicted"/>
<evidence type="ECO:0000256" key="3">
    <source>
        <dbReference type="SAM" id="SignalP"/>
    </source>
</evidence>
<keyword evidence="2" id="KW-0245">EGF-like domain</keyword>
<dbReference type="GO" id="GO:0005509">
    <property type="term" value="F:calcium ion binding"/>
    <property type="evidence" value="ECO:0007669"/>
    <property type="project" value="InterPro"/>
</dbReference>
<gene>
    <name evidence="5" type="primary">NOTCH1-L2</name>
    <name evidence="5" type="ORF">Hamer_G015667</name>
</gene>
<dbReference type="SMART" id="SM00286">
    <property type="entry name" value="PTI"/>
    <property type="match status" value="19"/>
</dbReference>
<sequence>KGLILGRGSVGQLYLFLLVAPEPTEAPGCTTNDECGPSEVCRNRLCLDPCVVVNPCAPSAECQVINRSTDCSCPPGYTGNPYVNCYLTAPRPPRKCEIDIDCFKIDSCLDSRCQNPCFVANPCPDSAVCKPYKHQPYCLCPDNTTGDPWVGCVPEPKEEPECRVDPDCETDKACVKEVCVDPCLEEDPCGRDAFCRTQQHRPTCYCLDGWAGNPQIQCFKPECTKDEECLTNKACINQNCVDPCTYSGPACGLQAQCRPILHHAQCFCPPGTQGDPTVACVIVGCRSNDDCSDDKACDHLNRVCVPVCEETTCAVKAQCHAANHAAMCVCPPPFTGNPYLQCYQLQEPPVIEPECRSDSDCPSQQGCINDHCKNPCAVNSPCLPTQECRVVDNVPRRTILCECPPDHIFVQDGVCVKPEPECRVDSDCNTDEACRQGTCTNVCRGERCGLNALCSGRNHRHQCRCFEGYEGDPLVHCKRVPVVEPPTPDCTTDDDCSDSESCYNQRCINPCFNGDPCSRNAFCYTRNHSPVCRCPDGYVGDPQVECRPSTVPGPVGVPPNLTVGGDGQACSTHQDCGPNQWCQGGKCALPCPTSCPTSAQCQVNQQRPVCSCPPSTTGDPHVSCSTIGCVTDSDCPYTEKCYNGNCRNPCHADRPCAPTAQCTPENHSAVCTCSPGYTGEPTTSCLAIGCSSSDECPSDKACYRGSCVDPCLLERACGPGSSCTPQHHTTSCVCRPGLLGDPYTGCSPPPTPQCRSDFDCAEELGCVDGECKDLCTYMKPCGVKAECRVIDLDHLRTVVCECPPGHTGSAYDECLVIDEKESGCQYEADCPLFHACVNKQCRDPCEGEPCAENAVCRAVNHRPICYCPSGYTGDGHNACSQLECRTDTDCEDSSVCHNYRCVDACTLSRPCGAKAECHASQHTTQCRCEVGYHGDPYATCTTIGCRTDSSCPTTHGCVNGICVDRCTVDNPCDASQVCNAQDHQVNCSCASGFTRERGTCVPKIGCSSDENCSPETACVDGTCQDLCKVSPCGHQANCTVQKNYALATVFCQCGPGLTGDPFTLCVSLPPSGCSSQYDCLWDQTCVDGRCVDPCRDTLCAPGATCRALGHRGVCSCAAGYQGDPQVLCTAVGCTQRSDCPVEEACVNGRCVNPCKFSDLCGAGAECQPTETGPSCSCPEGFMGDPYSICRPAECSEDSQCPAHQACQDQQCQDPCEQLQCVTNAQCRVENHQAKCHCLVGYIGTPDRYCSPPPTAECEKDQDCPGLQGCVDEECQDLCEAVHPCGTNAICKVLDNQPMKAMTCSCPENYEGDPHYACTPSKPKGKVDCSSDLDCPLVLSCVSGECRSPCPGGCGLSATCSVLDHRPVCHCQPGYAGDPHTSCFKIDCESDAECPPSEMCQHNTCIDPCRKNNPCPSSAICVGTNHLAQCQCPPGMSGNPQVSCQLVECMADQDCKSFEACVNGECKDPCIYYNPCAKAATCQVANHKYECACPPGLHGDPRFSCEEPKDPSSCLVDQDCPPTHGCILKSLVTRYQSQISAVYIRLDDSDSGSTCRDLCQEHKPCGPNSICSVIDSKPLRSMSCACPSGYHGDAKVECREIPSQGGCTRHTDCLFSEACVEGICRDPCNCGLNAQCHVSQHRPFCTCAPGHTGDPHTTCYTVGCVSNIDCPGDKACVEQQCVDPCTENSVCAPSAMCTVEQHQAKCSCHPGERGDPTLQCLALGCRNNDECPPSHACINEQCQDPCKDDVCGVGATCHIHNRNLTCSCPEGYKGDPRVACRPQSHACVADYDCGVGLVCVRGVCTDPCKQEKPCAPNAKCTVQETRPIKSVTCTCPADFTGDAKVQCRKITPPPEAPCLSDNECPDSLACLDGQCVDPCSCGENTVCRVVNHHAICSCAPGYGGDPYNSCFYKGCSSDDSCPPTHKCHNGYCVDPCHINNPCAINAECFSVDRETRCRCPPGLEGDPHIKCETLTCLQDNDCPRDRTCRDGQCVDPCIYTTCASSATCTPTDHRGECQCPPGYQGDPTFKCVPDTKPSCTRDKECREGLGCISGRCQELCGTDLCGVNAVCHVVESAPFRTMVCECLPGHHGDAHTQCRPKKLGCVRDTDCALGLACVEGVCRDPCDCGVNALCTVVKHRPICTCAPGYEGNPQIACS</sequence>
<feature type="domain" description="EGF-like" evidence="4">
    <location>
        <begin position="1212"/>
        <end position="1250"/>
    </location>
</feature>
<feature type="domain" description="EGF-like" evidence="4">
    <location>
        <begin position="647"/>
        <end position="686"/>
    </location>
</feature>
<feature type="domain" description="EGF-like" evidence="4">
    <location>
        <begin position="842"/>
        <end position="880"/>
    </location>
</feature>
<dbReference type="SMART" id="SM00181">
    <property type="entry name" value="EGF"/>
    <property type="match status" value="33"/>
</dbReference>
<feature type="non-terminal residue" evidence="5">
    <location>
        <position position="2157"/>
    </location>
</feature>
<feature type="non-terminal residue" evidence="5">
    <location>
        <position position="1"/>
    </location>
</feature>
<dbReference type="PANTHER" id="PTHR22963:SF38">
    <property type="entry name" value="LP13770P"/>
    <property type="match status" value="1"/>
</dbReference>
<comment type="caution">
    <text evidence="5">The sequence shown here is derived from an EMBL/GenBank/DDBJ whole genome shotgun (WGS) entry which is preliminary data.</text>
</comment>
<keyword evidence="3" id="KW-0732">Signal</keyword>
<dbReference type="PANTHER" id="PTHR22963">
    <property type="entry name" value="ENDOGLIN-RELATED"/>
    <property type="match status" value="1"/>
</dbReference>
<dbReference type="PROSITE" id="PS01186">
    <property type="entry name" value="EGF_2"/>
    <property type="match status" value="12"/>
</dbReference>
<dbReference type="InterPro" id="IPR000742">
    <property type="entry name" value="EGF"/>
</dbReference>
<feature type="domain" description="EGF-like" evidence="4">
    <location>
        <begin position="1091"/>
        <end position="1129"/>
    </location>
</feature>
<evidence type="ECO:0000256" key="1">
    <source>
        <dbReference type="ARBA" id="ARBA00023157"/>
    </source>
</evidence>
<feature type="signal peptide" evidence="3">
    <location>
        <begin position="1"/>
        <end position="26"/>
    </location>
</feature>
<dbReference type="SMART" id="SM00179">
    <property type="entry name" value="EGF_CA"/>
    <property type="match status" value="6"/>
</dbReference>
<dbReference type="InterPro" id="IPR001881">
    <property type="entry name" value="EGF-like_Ca-bd_dom"/>
</dbReference>
<dbReference type="EMBL" id="JAHLQT010043233">
    <property type="protein sequence ID" value="KAG7155063.1"/>
    <property type="molecule type" value="Genomic_DNA"/>
</dbReference>
<feature type="domain" description="EGF-like" evidence="4">
    <location>
        <begin position="1932"/>
        <end position="1971"/>
    </location>
</feature>
<dbReference type="PROSITE" id="PS50026">
    <property type="entry name" value="EGF_3"/>
    <property type="match status" value="14"/>
</dbReference>
<keyword evidence="6" id="KW-1185">Reference proteome</keyword>
<reference evidence="5" key="1">
    <citation type="journal article" date="2021" name="Sci. Adv.">
        <title>The American lobster genome reveals insights on longevity, neural, and immune adaptations.</title>
        <authorList>
            <person name="Polinski J.M."/>
            <person name="Zimin A.V."/>
            <person name="Clark K.F."/>
            <person name="Kohn A.B."/>
            <person name="Sadowski N."/>
            <person name="Timp W."/>
            <person name="Ptitsyn A."/>
            <person name="Khanna P."/>
            <person name="Romanova D.Y."/>
            <person name="Williams P."/>
            <person name="Greenwood S.J."/>
            <person name="Moroz L.L."/>
            <person name="Walt D.R."/>
            <person name="Bodnar A.G."/>
        </authorList>
    </citation>
    <scope>NUCLEOTIDE SEQUENCE</scope>
    <source>
        <strain evidence="5">GMGI-L3</strain>
    </source>
</reference>
<feature type="domain" description="EGF-like" evidence="4">
    <location>
        <begin position="1024"/>
        <end position="1066"/>
    </location>
</feature>
<evidence type="ECO:0000313" key="5">
    <source>
        <dbReference type="EMBL" id="KAG7155063.1"/>
    </source>
</evidence>
<feature type="domain" description="EGF-like" evidence="4">
    <location>
        <begin position="1151"/>
        <end position="1190"/>
    </location>
</feature>
<feature type="domain" description="EGF-like" evidence="4">
    <location>
        <begin position="1466"/>
        <end position="1505"/>
    </location>
</feature>
<name>A0A8J5MKP1_HOMAM</name>
<keyword evidence="1" id="KW-1015">Disulfide bond</keyword>
<dbReference type="InterPro" id="IPR003645">
    <property type="entry name" value="Fol_N"/>
</dbReference>
<dbReference type="SMART" id="SM00274">
    <property type="entry name" value="FOLN"/>
    <property type="match status" value="8"/>
</dbReference>